<dbReference type="Proteomes" id="UP000234181">
    <property type="component" value="Unassembled WGS sequence"/>
</dbReference>
<accession>A0ABY1TVM5</accession>
<keyword evidence="2" id="KW-0472">Membrane</keyword>
<feature type="compositionally biased region" description="Basic residues" evidence="1">
    <location>
        <begin position="137"/>
        <end position="152"/>
    </location>
</feature>
<comment type="caution">
    <text evidence="3">The sequence shown here is derived from an EMBL/GenBank/DDBJ whole genome shotgun (WGS) entry which is preliminary data.</text>
</comment>
<feature type="region of interest" description="Disordered" evidence="1">
    <location>
        <begin position="107"/>
        <end position="154"/>
    </location>
</feature>
<keyword evidence="2" id="KW-0812">Transmembrane</keyword>
<proteinExistence type="predicted"/>
<protein>
    <submittedName>
        <fullName evidence="3">Uncharacterized protein</fullName>
    </submittedName>
</protein>
<evidence type="ECO:0000256" key="1">
    <source>
        <dbReference type="SAM" id="MobiDB-lite"/>
    </source>
</evidence>
<evidence type="ECO:0000256" key="2">
    <source>
        <dbReference type="SAM" id="Phobius"/>
    </source>
</evidence>
<keyword evidence="2" id="KW-1133">Transmembrane helix</keyword>
<organism evidence="3 4">
    <name type="scientific">Xanthomonas campestris pv. phaseoli</name>
    <dbReference type="NCBI Taxonomy" id="317013"/>
    <lineage>
        <taxon>Bacteria</taxon>
        <taxon>Pseudomonadati</taxon>
        <taxon>Pseudomonadota</taxon>
        <taxon>Gammaproteobacteria</taxon>
        <taxon>Lysobacterales</taxon>
        <taxon>Lysobacteraceae</taxon>
        <taxon>Xanthomonas</taxon>
    </lineage>
</organism>
<reference evidence="3 4" key="1">
    <citation type="submission" date="2017-10" db="EMBL/GenBank/DDBJ databases">
        <authorList>
            <person name="Regsiter A."/>
            <person name="William W."/>
        </authorList>
    </citation>
    <scope>NUCLEOTIDE SEQUENCE [LARGE SCALE GENOMIC DNA]</scope>
    <source>
        <strain evidence="3 4">CFBP6984</strain>
    </source>
</reference>
<feature type="transmembrane region" description="Helical" evidence="2">
    <location>
        <begin position="41"/>
        <end position="61"/>
    </location>
</feature>
<dbReference type="EMBL" id="OCYT01000123">
    <property type="protein sequence ID" value="SON85404.1"/>
    <property type="molecule type" value="Genomic_DNA"/>
</dbReference>
<sequence length="174" mass="19082">MRPGSQAHPCAADKPAASGYGRDWNGGSCMGRKHRGSTFDALAALPWPLALVVGLVGYLTVRYGIAWWLSQHGGLLAQGFAQQSDALFAPPGLDVARRLLARRAGLLPRRAPPPPLPRHPYHSGKPGSRRLAPVRTIGRRRLPPPGLPRRRVIPPPISRRQKWNFLVPFPEEVP</sequence>
<name>A0ABY1TVM5_XANCH</name>
<keyword evidence="4" id="KW-1185">Reference proteome</keyword>
<gene>
    <name evidence="3" type="ORF">XAP6984_650008</name>
</gene>
<evidence type="ECO:0000313" key="3">
    <source>
        <dbReference type="EMBL" id="SON85404.1"/>
    </source>
</evidence>
<evidence type="ECO:0000313" key="4">
    <source>
        <dbReference type="Proteomes" id="UP000234181"/>
    </source>
</evidence>